<proteinExistence type="predicted"/>
<keyword evidence="1" id="KW-1133">Transmembrane helix</keyword>
<feature type="transmembrane region" description="Helical" evidence="1">
    <location>
        <begin position="118"/>
        <end position="136"/>
    </location>
</feature>
<accession>A0A7Z0CQN6</accession>
<organism evidence="2 3">
    <name type="scientific">Nocardioides aromaticivorans</name>
    <dbReference type="NCBI Taxonomy" id="200618"/>
    <lineage>
        <taxon>Bacteria</taxon>
        <taxon>Bacillati</taxon>
        <taxon>Actinomycetota</taxon>
        <taxon>Actinomycetes</taxon>
        <taxon>Propionibacteriales</taxon>
        <taxon>Nocardioidaceae</taxon>
        <taxon>Nocardioides</taxon>
    </lineage>
</organism>
<feature type="transmembrane region" description="Helical" evidence="1">
    <location>
        <begin position="83"/>
        <end position="106"/>
    </location>
</feature>
<feature type="transmembrane region" description="Helical" evidence="1">
    <location>
        <begin position="316"/>
        <end position="342"/>
    </location>
</feature>
<feature type="transmembrane region" description="Helical" evidence="1">
    <location>
        <begin position="142"/>
        <end position="158"/>
    </location>
</feature>
<dbReference type="RefSeq" id="WP_179650913.1">
    <property type="nucleotide sequence ID" value="NZ_JACBZM010000001.1"/>
</dbReference>
<evidence type="ECO:0000313" key="3">
    <source>
        <dbReference type="Proteomes" id="UP000562045"/>
    </source>
</evidence>
<name>A0A7Z0CQN6_9ACTN</name>
<evidence type="ECO:0000313" key="2">
    <source>
        <dbReference type="EMBL" id="NYI47012.1"/>
    </source>
</evidence>
<keyword evidence="1" id="KW-0472">Membrane</keyword>
<feature type="transmembrane region" description="Helical" evidence="1">
    <location>
        <begin position="285"/>
        <end position="304"/>
    </location>
</feature>
<gene>
    <name evidence="2" type="ORF">BJ993_004092</name>
</gene>
<sequence>MTGRRFTAWRGAQGLAALGIVAVTALVRGWLLAGSYFNQDDFYMTGRAAESDLTWDYLVRDFAGHVNPLQQLTLWVVAHGAPYQWPVLAVGILLVNLLAVVLAWLILSRLLPDRWSRVVLLAVFAWTPLTLVSTLWWSASMFLWPHVTCSLAAVWLLVRWKQEGAPVRHVLAILLVTAVGLLWHERSVLIPPLVFGVAVALADRATGWRRVRAALRDHAWLWGGMVALVGGFLVAHSRLTQVEGGGGTPRQLLGVTWSFLGRSAVPGLAGGPWTGEIDGGAVRPATWVTVVSLLLAAVVLALLLRGGGPARRWALAVLLGYVAADTALLLSGRAAFGAVIGLDPRYSSDIPHAAVVCAALALRGGPPGLGLVRLATVRARVVGAGCVVAAYALAAGFGTALLVPHFQNKADRAFVEAFRADLAADPTQVVFDELAPAELVLPLVGDDSRYSHIFGPLPEHPAFDEPSPRLRVVGPDGHLRPVTFDGTVDAVPGRDGDCGHEVTSAATSVRFALPVEGRLVMRVQYYSDAESTVTVAAGDWSERFLARRGPNEAWLVLPDLPGSVPSVAMWSDGTVPVCVTDVAVGLPERP</sequence>
<feature type="transmembrane region" description="Helical" evidence="1">
    <location>
        <begin position="165"/>
        <end position="183"/>
    </location>
</feature>
<dbReference type="AlphaFoldDB" id="A0A7Z0CQN6"/>
<evidence type="ECO:0000256" key="1">
    <source>
        <dbReference type="SAM" id="Phobius"/>
    </source>
</evidence>
<comment type="caution">
    <text evidence="2">The sequence shown here is derived from an EMBL/GenBank/DDBJ whole genome shotgun (WGS) entry which is preliminary data.</text>
</comment>
<feature type="transmembrane region" description="Helical" evidence="1">
    <location>
        <begin position="381"/>
        <end position="403"/>
    </location>
</feature>
<dbReference type="Proteomes" id="UP000562045">
    <property type="component" value="Unassembled WGS sequence"/>
</dbReference>
<feature type="transmembrane region" description="Helical" evidence="1">
    <location>
        <begin position="219"/>
        <end position="239"/>
    </location>
</feature>
<keyword evidence="1" id="KW-0812">Transmembrane</keyword>
<protein>
    <submittedName>
        <fullName evidence="2">Uncharacterized protein</fullName>
    </submittedName>
</protein>
<feature type="transmembrane region" description="Helical" evidence="1">
    <location>
        <begin position="12"/>
        <end position="33"/>
    </location>
</feature>
<dbReference type="EMBL" id="JACBZM010000001">
    <property type="protein sequence ID" value="NYI47012.1"/>
    <property type="molecule type" value="Genomic_DNA"/>
</dbReference>
<feature type="transmembrane region" description="Helical" evidence="1">
    <location>
        <begin position="189"/>
        <end position="207"/>
    </location>
</feature>
<reference evidence="2 3" key="1">
    <citation type="submission" date="2020-07" db="EMBL/GenBank/DDBJ databases">
        <title>Sequencing the genomes of 1000 actinobacteria strains.</title>
        <authorList>
            <person name="Klenk H.-P."/>
        </authorList>
    </citation>
    <scope>NUCLEOTIDE SEQUENCE [LARGE SCALE GENOMIC DNA]</scope>
    <source>
        <strain evidence="2 3">DSM 15131</strain>
    </source>
</reference>